<dbReference type="PROSITE" id="PS50043">
    <property type="entry name" value="HTH_LUXR_2"/>
    <property type="match status" value="1"/>
</dbReference>
<dbReference type="CDD" id="cd06170">
    <property type="entry name" value="LuxR_C_like"/>
    <property type="match status" value="1"/>
</dbReference>
<keyword evidence="2 3" id="KW-0238">DNA-binding</keyword>
<organism evidence="3 4">
    <name type="scientific">Stenotrophomonas maltophilia</name>
    <name type="common">Pseudomonas maltophilia</name>
    <name type="synonym">Xanthomonas maltophilia</name>
    <dbReference type="NCBI Taxonomy" id="40324"/>
    <lineage>
        <taxon>Bacteria</taxon>
        <taxon>Pseudomonadati</taxon>
        <taxon>Pseudomonadota</taxon>
        <taxon>Gammaproteobacteria</taxon>
        <taxon>Lysobacterales</taxon>
        <taxon>Lysobacteraceae</taxon>
        <taxon>Stenotrophomonas</taxon>
        <taxon>Stenotrophomonas maltophilia group</taxon>
    </lineage>
</organism>
<dbReference type="GO" id="GO:0006355">
    <property type="term" value="P:regulation of DNA-templated transcription"/>
    <property type="evidence" value="ECO:0007669"/>
    <property type="project" value="InterPro"/>
</dbReference>
<dbReference type="InterPro" id="IPR058245">
    <property type="entry name" value="NreC/VraR/RcsB-like_REC"/>
</dbReference>
<dbReference type="AlphaFoldDB" id="A0A246I0F9"/>
<dbReference type="InterPro" id="IPR000792">
    <property type="entry name" value="Tscrpt_reg_LuxR_C"/>
</dbReference>
<dbReference type="Pfam" id="PF00196">
    <property type="entry name" value="GerE"/>
    <property type="match status" value="1"/>
</dbReference>
<dbReference type="CDD" id="cd17535">
    <property type="entry name" value="REC_NarL-like"/>
    <property type="match status" value="1"/>
</dbReference>
<dbReference type="InterPro" id="IPR001789">
    <property type="entry name" value="Sig_transdc_resp-reg_receiver"/>
</dbReference>
<evidence type="ECO:0000313" key="3">
    <source>
        <dbReference type="EMBL" id="OWQ71257.1"/>
    </source>
</evidence>
<dbReference type="SUPFAM" id="SSF52172">
    <property type="entry name" value="CheY-like"/>
    <property type="match status" value="1"/>
</dbReference>
<sequence length="232" mass="25386">MLPGQAAMPPTLPPLRPDRPRRLALLDPHPVLRLGVEVLLRQHSGVQVRVSLSNEARLLQLLERSPRCVDLLLIDALPMGDLGDGLALLRVLSQRWPALPVLVLSAHCNASTVTTAMRAGARGFLSKSMPAETLLRAIDVVARGGRFVPPELREELKLPRTRRVSAPVLTPLSQREREVLGLVLKGVSTSEMALRSGRSASTISSQKTSAYRKLGIRGDGDLFRFRHLLECG</sequence>
<dbReference type="GO" id="GO:0003677">
    <property type="term" value="F:DNA binding"/>
    <property type="evidence" value="ECO:0007669"/>
    <property type="project" value="UniProtKB-KW"/>
</dbReference>
<evidence type="ECO:0000256" key="1">
    <source>
        <dbReference type="ARBA" id="ARBA00022553"/>
    </source>
</evidence>
<dbReference type="EMBL" id="NIVX01000099">
    <property type="protein sequence ID" value="OWQ71257.1"/>
    <property type="molecule type" value="Genomic_DNA"/>
</dbReference>
<dbReference type="InterPro" id="IPR016032">
    <property type="entry name" value="Sig_transdc_resp-reg_C-effctor"/>
</dbReference>
<dbReference type="InterPro" id="IPR039420">
    <property type="entry name" value="WalR-like"/>
</dbReference>
<dbReference type="PANTHER" id="PTHR43214">
    <property type="entry name" value="TWO-COMPONENT RESPONSE REGULATOR"/>
    <property type="match status" value="1"/>
</dbReference>
<dbReference type="PROSITE" id="PS50110">
    <property type="entry name" value="RESPONSE_REGULATORY"/>
    <property type="match status" value="1"/>
</dbReference>
<reference evidence="3 4" key="1">
    <citation type="submission" date="2017-06" db="EMBL/GenBank/DDBJ databases">
        <authorList>
            <person name="Kim H.J."/>
            <person name="Triplett B.A."/>
        </authorList>
    </citation>
    <scope>NUCLEOTIDE SEQUENCE [LARGE SCALE GENOMIC DNA]</scope>
    <source>
        <strain evidence="3 4">594</strain>
    </source>
</reference>
<accession>A0A246I0F9</accession>
<dbReference type="SMART" id="SM00421">
    <property type="entry name" value="HTH_LUXR"/>
    <property type="match status" value="1"/>
</dbReference>
<dbReference type="SUPFAM" id="SSF46894">
    <property type="entry name" value="C-terminal effector domain of the bipartite response regulators"/>
    <property type="match status" value="1"/>
</dbReference>
<gene>
    <name evidence="3" type="ORF">CEE63_16900</name>
</gene>
<dbReference type="InterPro" id="IPR011006">
    <property type="entry name" value="CheY-like_superfamily"/>
</dbReference>
<dbReference type="GO" id="GO:0000160">
    <property type="term" value="P:phosphorelay signal transduction system"/>
    <property type="evidence" value="ECO:0007669"/>
    <property type="project" value="InterPro"/>
</dbReference>
<dbReference type="Proteomes" id="UP000197090">
    <property type="component" value="Unassembled WGS sequence"/>
</dbReference>
<comment type="caution">
    <text evidence="3">The sequence shown here is derived from an EMBL/GenBank/DDBJ whole genome shotgun (WGS) entry which is preliminary data.</text>
</comment>
<dbReference type="Gene3D" id="3.40.50.2300">
    <property type="match status" value="1"/>
</dbReference>
<dbReference type="SMART" id="SM00448">
    <property type="entry name" value="REC"/>
    <property type="match status" value="1"/>
</dbReference>
<dbReference type="PRINTS" id="PR00038">
    <property type="entry name" value="HTHLUXR"/>
</dbReference>
<dbReference type="PANTHER" id="PTHR43214:SF17">
    <property type="entry name" value="TRANSCRIPTIONAL REGULATORY PROTEIN RCSB"/>
    <property type="match status" value="1"/>
</dbReference>
<evidence type="ECO:0000313" key="4">
    <source>
        <dbReference type="Proteomes" id="UP000197090"/>
    </source>
</evidence>
<protein>
    <submittedName>
        <fullName evidence="3">DNA-binding response regulator</fullName>
    </submittedName>
</protein>
<dbReference type="Pfam" id="PF00072">
    <property type="entry name" value="Response_reg"/>
    <property type="match status" value="1"/>
</dbReference>
<proteinExistence type="predicted"/>
<evidence type="ECO:0000256" key="2">
    <source>
        <dbReference type="ARBA" id="ARBA00023125"/>
    </source>
</evidence>
<name>A0A246I0F9_STEMA</name>
<keyword evidence="1" id="KW-0597">Phosphoprotein</keyword>